<dbReference type="PIRSF" id="PIRSF000412">
    <property type="entry name" value="SHMT"/>
    <property type="match status" value="1"/>
</dbReference>
<dbReference type="InterPro" id="IPR039429">
    <property type="entry name" value="SHMT-like_dom"/>
</dbReference>
<evidence type="ECO:0000256" key="1">
    <source>
        <dbReference type="ARBA" id="ARBA00001933"/>
    </source>
</evidence>
<feature type="binding site" evidence="10">
    <location>
        <position position="255"/>
    </location>
    <ligand>
        <name>(6S)-5,6,7,8-tetrahydrofolate</name>
        <dbReference type="ChEBI" id="CHEBI:57453"/>
    </ligand>
</feature>
<dbReference type="InterPro" id="IPR019798">
    <property type="entry name" value="Ser_HO-MeTrfase_PLP_BS"/>
</dbReference>
<dbReference type="GO" id="GO:0004372">
    <property type="term" value="F:glycine hydroxymethyltransferase activity"/>
    <property type="evidence" value="ECO:0007669"/>
    <property type="project" value="UniProtKB-UniRule"/>
</dbReference>
<dbReference type="PANTHER" id="PTHR11680:SF35">
    <property type="entry name" value="SERINE HYDROXYMETHYLTRANSFERASE 1"/>
    <property type="match status" value="1"/>
</dbReference>
<keyword evidence="6 10" id="KW-0554">One-carbon metabolism</keyword>
<dbReference type="InterPro" id="IPR001085">
    <property type="entry name" value="Ser_HO-MeTrfase"/>
</dbReference>
<keyword evidence="5 10" id="KW-0963">Cytoplasm</keyword>
<evidence type="ECO:0000259" key="12">
    <source>
        <dbReference type="Pfam" id="PF00464"/>
    </source>
</evidence>
<keyword evidence="13" id="KW-0489">Methyltransferase</keyword>
<evidence type="ECO:0000256" key="11">
    <source>
        <dbReference type="PIRSR" id="PIRSR000412-50"/>
    </source>
</evidence>
<evidence type="ECO:0000256" key="6">
    <source>
        <dbReference type="ARBA" id="ARBA00022563"/>
    </source>
</evidence>
<feature type="site" description="Plays an important role in substrate specificity" evidence="10">
    <location>
        <position position="239"/>
    </location>
</feature>
<dbReference type="InterPro" id="IPR015421">
    <property type="entry name" value="PyrdxlP-dep_Trfase_major"/>
</dbReference>
<evidence type="ECO:0000256" key="7">
    <source>
        <dbReference type="ARBA" id="ARBA00022605"/>
    </source>
</evidence>
<evidence type="ECO:0000256" key="10">
    <source>
        <dbReference type="HAMAP-Rule" id="MF_00051"/>
    </source>
</evidence>
<evidence type="ECO:0000256" key="9">
    <source>
        <dbReference type="ARBA" id="ARBA00022898"/>
    </source>
</evidence>
<keyword evidence="14" id="KW-1185">Reference proteome</keyword>
<keyword evidence="9 10" id="KW-0663">Pyridoxal phosphate</keyword>
<comment type="pathway">
    <text evidence="10">Amino-acid biosynthesis; glycine biosynthesis; glycine from L-serine: step 1/1.</text>
</comment>
<evidence type="ECO:0000256" key="2">
    <source>
        <dbReference type="ARBA" id="ARBA00004496"/>
    </source>
</evidence>
<keyword evidence="7 10" id="KW-0028">Amino-acid biosynthesis</keyword>
<dbReference type="UniPathway" id="UPA00288">
    <property type="reaction ID" value="UER01023"/>
</dbReference>
<dbReference type="AlphaFoldDB" id="A0A1C3EDJ5"/>
<feature type="domain" description="Serine hydroxymethyltransferase-like" evidence="12">
    <location>
        <begin position="18"/>
        <end position="395"/>
    </location>
</feature>
<dbReference type="RefSeq" id="WP_068904678.1">
    <property type="nucleotide sequence ID" value="NZ_JBHUIF010000012.1"/>
</dbReference>
<dbReference type="CDD" id="cd00378">
    <property type="entry name" value="SHMT"/>
    <property type="match status" value="1"/>
</dbReference>
<dbReference type="InterPro" id="IPR015422">
    <property type="entry name" value="PyrdxlP-dep_Trfase_small"/>
</dbReference>
<dbReference type="GO" id="GO:0032259">
    <property type="term" value="P:methylation"/>
    <property type="evidence" value="ECO:0007669"/>
    <property type="project" value="UniProtKB-KW"/>
</dbReference>
<dbReference type="GO" id="GO:0008168">
    <property type="term" value="F:methyltransferase activity"/>
    <property type="evidence" value="ECO:0007669"/>
    <property type="project" value="UniProtKB-KW"/>
</dbReference>
<name>A0A1C3EDJ5_9GAMM</name>
<comment type="caution">
    <text evidence="13">The sequence shown here is derived from an EMBL/GenBank/DDBJ whole genome shotgun (WGS) entry which is preliminary data.</text>
</comment>
<comment type="subcellular location">
    <subcellularLocation>
        <location evidence="2 10">Cytoplasm</location>
    </subcellularLocation>
</comment>
<dbReference type="SUPFAM" id="SSF53383">
    <property type="entry name" value="PLP-dependent transferases"/>
    <property type="match status" value="1"/>
</dbReference>
<sequence>MKPRYQTAQHENFFSTNLNETDGAVMACIKAEEKRQNQQIELIASENIVSKAVMQAQGSCLTNKYAEGYPGRRYYGGCEHVDEVEAIAISRAKQLFGCEYVNVQPHSGAQANGAVMLALLQPGDTILGMSLDAGGHLTHGARPAQSGKWFNAIQYGVSEDTLELDYDEVARLAQEHKPKMIIAGGSAIPRHVDFARFREIADSVDALLMVDMAHIAGLVATGSHPSPIPHAHVVTTTTHKTLRGPRGGMILTNEEAVSKKINSAVFPGLQGGPLMHVIAAKAVAFGEALEPEFKLYIDNVVSNAKALAEVLQSRGCDIVTGGTDTHLMLVDLRPKGLKGNVVEVALERAGITCNKNGIPFDTEKPMVTSGIRLGTPAGTSRGFGVEEFRLVGQWIGDVLDGLVESPDGNPEVEERVRKEVQQLCQRFPLYH</sequence>
<dbReference type="FunFam" id="3.40.640.10:FF:000001">
    <property type="entry name" value="Serine hydroxymethyltransferase"/>
    <property type="match status" value="1"/>
</dbReference>
<dbReference type="Gene3D" id="3.40.640.10">
    <property type="entry name" value="Type I PLP-dependent aspartate aminotransferase-like (Major domain)"/>
    <property type="match status" value="1"/>
</dbReference>
<comment type="pathway">
    <text evidence="10">One-carbon metabolism; tetrahydrofolate interconversion.</text>
</comment>
<feature type="binding site" evidence="10">
    <location>
        <begin position="135"/>
        <end position="137"/>
    </location>
    <ligand>
        <name>(6S)-5,6,7,8-tetrahydrofolate</name>
        <dbReference type="ChEBI" id="CHEBI:57453"/>
    </ligand>
</feature>
<comment type="catalytic activity">
    <reaction evidence="10">
        <text>(6R)-5,10-methylene-5,6,7,8-tetrahydrofolate + glycine + H2O = (6S)-5,6,7,8-tetrahydrofolate + L-serine</text>
        <dbReference type="Rhea" id="RHEA:15481"/>
        <dbReference type="ChEBI" id="CHEBI:15377"/>
        <dbReference type="ChEBI" id="CHEBI:15636"/>
        <dbReference type="ChEBI" id="CHEBI:33384"/>
        <dbReference type="ChEBI" id="CHEBI:57305"/>
        <dbReference type="ChEBI" id="CHEBI:57453"/>
        <dbReference type="EC" id="2.1.2.1"/>
    </reaction>
</comment>
<dbReference type="GO" id="GO:0030170">
    <property type="term" value="F:pyridoxal phosphate binding"/>
    <property type="evidence" value="ECO:0007669"/>
    <property type="project" value="UniProtKB-UniRule"/>
</dbReference>
<keyword evidence="8 10" id="KW-0808">Transferase</keyword>
<reference evidence="13 14" key="1">
    <citation type="submission" date="2016-05" db="EMBL/GenBank/DDBJ databases">
        <title>Genomic Taxonomy of the Vibrionaceae.</title>
        <authorList>
            <person name="Gomez-Gil B."/>
            <person name="Enciso-Ibarra J."/>
        </authorList>
    </citation>
    <scope>NUCLEOTIDE SEQUENCE [LARGE SCALE GENOMIC DNA]</scope>
    <source>
        <strain evidence="13 14">CAIM 1920</strain>
    </source>
</reference>
<dbReference type="OrthoDB" id="9803846at2"/>
<dbReference type="InterPro" id="IPR015424">
    <property type="entry name" value="PyrdxlP-dep_Trfase"/>
</dbReference>
<feature type="binding site" evidence="10">
    <location>
        <position position="131"/>
    </location>
    <ligand>
        <name>(6S)-5,6,7,8-tetrahydrofolate</name>
        <dbReference type="ChEBI" id="CHEBI:57453"/>
    </ligand>
</feature>
<dbReference type="Gene3D" id="3.90.1150.10">
    <property type="entry name" value="Aspartate Aminotransferase, domain 1"/>
    <property type="match status" value="1"/>
</dbReference>
<dbReference type="NCBIfam" id="NF000586">
    <property type="entry name" value="PRK00011.1"/>
    <property type="match status" value="1"/>
</dbReference>
<dbReference type="EMBL" id="LYBM01000038">
    <property type="protein sequence ID" value="ODA31308.1"/>
    <property type="molecule type" value="Genomic_DNA"/>
</dbReference>
<gene>
    <name evidence="10 13" type="primary">glyA</name>
    <name evidence="13" type="ORF">A8L45_17625</name>
</gene>
<accession>A0A1C3EDJ5</accession>
<evidence type="ECO:0000313" key="13">
    <source>
        <dbReference type="EMBL" id="ODA31308.1"/>
    </source>
</evidence>
<dbReference type="GO" id="GO:0005829">
    <property type="term" value="C:cytosol"/>
    <property type="evidence" value="ECO:0007669"/>
    <property type="project" value="TreeGrafter"/>
</dbReference>
<comment type="caution">
    <text evidence="10">Lacks conserved residue(s) required for the propagation of feature annotation.</text>
</comment>
<dbReference type="HAMAP" id="MF_00051">
    <property type="entry name" value="SHMT"/>
    <property type="match status" value="1"/>
</dbReference>
<comment type="function">
    <text evidence="10">Catalyzes the reversible interconversion of serine and glycine with tetrahydrofolate (THF) serving as the one-carbon carrier. This reaction serves as the major source of one-carbon groups required for the biosynthesis of purines, thymidylate, methionine, and other important biomolecules. Also exhibits THF-independent aldolase activity toward beta-hydroxyamino acids, producing glycine and aldehydes, via a retro-aldol mechanism.</text>
</comment>
<dbReference type="STRING" id="1080227.A8L45_17625"/>
<evidence type="ECO:0000256" key="4">
    <source>
        <dbReference type="ARBA" id="ARBA00011738"/>
    </source>
</evidence>
<evidence type="ECO:0000256" key="8">
    <source>
        <dbReference type="ARBA" id="ARBA00022679"/>
    </source>
</evidence>
<dbReference type="Proteomes" id="UP000094936">
    <property type="component" value="Unassembled WGS sequence"/>
</dbReference>
<evidence type="ECO:0000256" key="5">
    <source>
        <dbReference type="ARBA" id="ARBA00022490"/>
    </source>
</evidence>
<dbReference type="GO" id="GO:0035999">
    <property type="term" value="P:tetrahydrofolate interconversion"/>
    <property type="evidence" value="ECO:0007669"/>
    <property type="project" value="UniProtKB-UniRule"/>
</dbReference>
<dbReference type="EC" id="2.1.2.1" evidence="10"/>
<evidence type="ECO:0000313" key="14">
    <source>
        <dbReference type="Proteomes" id="UP000094936"/>
    </source>
</evidence>
<dbReference type="InterPro" id="IPR049943">
    <property type="entry name" value="Ser_HO-MeTrfase-like"/>
</dbReference>
<dbReference type="Pfam" id="PF00464">
    <property type="entry name" value="SHMT"/>
    <property type="match status" value="1"/>
</dbReference>
<feature type="modified residue" description="N6-(pyridoxal phosphate)lysine" evidence="10 11">
    <location>
        <position position="240"/>
    </location>
</feature>
<organism evidence="13 14">
    <name type="scientific">Veronia pacifica</name>
    <dbReference type="NCBI Taxonomy" id="1080227"/>
    <lineage>
        <taxon>Bacteria</taxon>
        <taxon>Pseudomonadati</taxon>
        <taxon>Pseudomonadota</taxon>
        <taxon>Gammaproteobacteria</taxon>
        <taxon>Vibrionales</taxon>
        <taxon>Vibrionaceae</taxon>
        <taxon>Veronia</taxon>
    </lineage>
</organism>
<dbReference type="GO" id="GO:0019264">
    <property type="term" value="P:glycine biosynthetic process from serine"/>
    <property type="evidence" value="ECO:0007669"/>
    <property type="project" value="UniProtKB-UniRule"/>
</dbReference>
<evidence type="ECO:0000256" key="3">
    <source>
        <dbReference type="ARBA" id="ARBA00006376"/>
    </source>
</evidence>
<dbReference type="PROSITE" id="PS00096">
    <property type="entry name" value="SHMT"/>
    <property type="match status" value="1"/>
</dbReference>
<dbReference type="PANTHER" id="PTHR11680">
    <property type="entry name" value="SERINE HYDROXYMETHYLTRANSFERASE"/>
    <property type="match status" value="1"/>
</dbReference>
<dbReference type="UniPathway" id="UPA00193"/>
<protein>
    <recommendedName>
        <fullName evidence="10">Serine hydroxymethyltransferase</fullName>
        <shortName evidence="10">SHMT</shortName>
        <shortName evidence="10">Serine methylase</shortName>
        <ecNumber evidence="10">2.1.2.1</ecNumber>
    </recommendedName>
</protein>
<proteinExistence type="inferred from homology"/>
<comment type="subunit">
    <text evidence="4 10">Homodimer.</text>
</comment>
<comment type="similarity">
    <text evidence="3 10">Belongs to the SHMT family.</text>
</comment>
<comment type="cofactor">
    <cofactor evidence="1 10 11">
        <name>pyridoxal 5'-phosphate</name>
        <dbReference type="ChEBI" id="CHEBI:597326"/>
    </cofactor>
</comment>